<sequence>MALSTPAEKERAPQHSGALPGRPPTGPRVLGAVMLAAGLFLTWYAYDSADGNLALDGPWLAPLVVTSGWLALALWYLVRQFVAPDRPIQPSGAGPTDADTDGTAADDDPGTGDGTAADDDPGTGDGTAADDDPGAGDDVPTRPAPAEVQWLPPVLLAAALCGYVFALEALGFVLATVVFFVLTARILGSRQLVRDLVVAVPLALAVYLSFTQLLAIGLPSGVLPI</sequence>
<keyword evidence="2" id="KW-0472">Membrane</keyword>
<feature type="transmembrane region" description="Helical" evidence="2">
    <location>
        <begin position="196"/>
        <end position="218"/>
    </location>
</feature>
<proteinExistence type="predicted"/>
<evidence type="ECO:0000259" key="3">
    <source>
        <dbReference type="Pfam" id="PF07331"/>
    </source>
</evidence>
<evidence type="ECO:0000313" key="4">
    <source>
        <dbReference type="EMBL" id="MFD1322567.1"/>
    </source>
</evidence>
<dbReference type="InterPro" id="IPR009936">
    <property type="entry name" value="DUF1468"/>
</dbReference>
<evidence type="ECO:0000256" key="1">
    <source>
        <dbReference type="SAM" id="MobiDB-lite"/>
    </source>
</evidence>
<comment type="caution">
    <text evidence="4">The sequence shown here is derived from an EMBL/GenBank/DDBJ whole genome shotgun (WGS) entry which is preliminary data.</text>
</comment>
<feature type="domain" description="DUF1468" evidence="3">
    <location>
        <begin position="29"/>
        <end position="219"/>
    </location>
</feature>
<accession>A0ABW3YDP1</accession>
<organism evidence="4 5">
    <name type="scientific">Micromonospora sonneratiae</name>
    <dbReference type="NCBI Taxonomy" id="1184706"/>
    <lineage>
        <taxon>Bacteria</taxon>
        <taxon>Bacillati</taxon>
        <taxon>Actinomycetota</taxon>
        <taxon>Actinomycetes</taxon>
        <taxon>Micromonosporales</taxon>
        <taxon>Micromonosporaceae</taxon>
        <taxon>Micromonospora</taxon>
    </lineage>
</organism>
<feature type="region of interest" description="Disordered" evidence="1">
    <location>
        <begin position="1"/>
        <end position="24"/>
    </location>
</feature>
<keyword evidence="2" id="KW-0812">Transmembrane</keyword>
<protein>
    <submittedName>
        <fullName evidence="4">Tripartite tricarboxylate transporter TctB family protein</fullName>
    </submittedName>
</protein>
<keyword evidence="2" id="KW-1133">Transmembrane helix</keyword>
<feature type="region of interest" description="Disordered" evidence="1">
    <location>
        <begin position="87"/>
        <end position="143"/>
    </location>
</feature>
<evidence type="ECO:0000256" key="2">
    <source>
        <dbReference type="SAM" id="Phobius"/>
    </source>
</evidence>
<reference evidence="5" key="1">
    <citation type="journal article" date="2019" name="Int. J. Syst. Evol. Microbiol.">
        <title>The Global Catalogue of Microorganisms (GCM) 10K type strain sequencing project: providing services to taxonomists for standard genome sequencing and annotation.</title>
        <authorList>
            <consortium name="The Broad Institute Genomics Platform"/>
            <consortium name="The Broad Institute Genome Sequencing Center for Infectious Disease"/>
            <person name="Wu L."/>
            <person name="Ma J."/>
        </authorList>
    </citation>
    <scope>NUCLEOTIDE SEQUENCE [LARGE SCALE GENOMIC DNA]</scope>
    <source>
        <strain evidence="5">JCM 31037</strain>
    </source>
</reference>
<feature type="transmembrane region" description="Helical" evidence="2">
    <location>
        <begin position="29"/>
        <end position="46"/>
    </location>
</feature>
<dbReference type="EMBL" id="JBHTMP010000021">
    <property type="protein sequence ID" value="MFD1322567.1"/>
    <property type="molecule type" value="Genomic_DNA"/>
</dbReference>
<keyword evidence="5" id="KW-1185">Reference proteome</keyword>
<gene>
    <name evidence="4" type="ORF">ACFQ4H_15830</name>
</gene>
<dbReference type="Proteomes" id="UP001597260">
    <property type="component" value="Unassembled WGS sequence"/>
</dbReference>
<name>A0ABW3YDP1_9ACTN</name>
<feature type="compositionally biased region" description="Acidic residues" evidence="1">
    <location>
        <begin position="98"/>
        <end position="135"/>
    </location>
</feature>
<feature type="transmembrane region" description="Helical" evidence="2">
    <location>
        <begin position="58"/>
        <end position="78"/>
    </location>
</feature>
<evidence type="ECO:0000313" key="5">
    <source>
        <dbReference type="Proteomes" id="UP001597260"/>
    </source>
</evidence>
<dbReference type="RefSeq" id="WP_377571702.1">
    <property type="nucleotide sequence ID" value="NZ_JBHTMP010000021.1"/>
</dbReference>
<feature type="transmembrane region" description="Helical" evidence="2">
    <location>
        <begin position="154"/>
        <end position="184"/>
    </location>
</feature>
<dbReference type="Pfam" id="PF07331">
    <property type="entry name" value="TctB"/>
    <property type="match status" value="1"/>
</dbReference>